<dbReference type="InterPro" id="IPR008792">
    <property type="entry name" value="PQQD"/>
</dbReference>
<feature type="transmembrane region" description="Helical" evidence="2">
    <location>
        <begin position="160"/>
        <end position="178"/>
    </location>
</feature>
<dbReference type="Gene3D" id="1.10.10.1150">
    <property type="entry name" value="Coenzyme PQQ synthesis protein D (PqqD)"/>
    <property type="match status" value="1"/>
</dbReference>
<dbReference type="Gene3D" id="2.40.50.100">
    <property type="match status" value="1"/>
</dbReference>
<protein>
    <recommendedName>
        <fullName evidence="4">Peptidase, M50 family</fullName>
    </recommendedName>
</protein>
<feature type="transmembrane region" description="Helical" evidence="2">
    <location>
        <begin position="289"/>
        <end position="306"/>
    </location>
</feature>
<dbReference type="GO" id="GO:0004222">
    <property type="term" value="F:metalloendopeptidase activity"/>
    <property type="evidence" value="ECO:0007669"/>
    <property type="project" value="InterPro"/>
</dbReference>
<feature type="transmembrane region" description="Helical" evidence="2">
    <location>
        <begin position="388"/>
        <end position="408"/>
    </location>
</feature>
<dbReference type="InterPro" id="IPR001193">
    <property type="entry name" value="MBTPS2"/>
</dbReference>
<dbReference type="GO" id="GO:0031293">
    <property type="term" value="P:membrane protein intracellular domain proteolysis"/>
    <property type="evidence" value="ECO:0007669"/>
    <property type="project" value="TreeGrafter"/>
</dbReference>
<reference evidence="3" key="1">
    <citation type="submission" date="2018-06" db="EMBL/GenBank/DDBJ databases">
        <authorList>
            <person name="Zhirakovskaya E."/>
        </authorList>
    </citation>
    <scope>NUCLEOTIDE SEQUENCE</scope>
</reference>
<dbReference type="PANTHER" id="PTHR13325:SF3">
    <property type="entry name" value="MEMBRANE-BOUND TRANSCRIPTION FACTOR SITE-2 PROTEASE"/>
    <property type="match status" value="1"/>
</dbReference>
<dbReference type="InterPro" id="IPR041881">
    <property type="entry name" value="PqqD_sf"/>
</dbReference>
<organism evidence="3">
    <name type="scientific">hydrothermal vent metagenome</name>
    <dbReference type="NCBI Taxonomy" id="652676"/>
    <lineage>
        <taxon>unclassified sequences</taxon>
        <taxon>metagenomes</taxon>
        <taxon>ecological metagenomes</taxon>
    </lineage>
</organism>
<dbReference type="SUPFAM" id="SSF111369">
    <property type="entry name" value="HlyD-like secretion proteins"/>
    <property type="match status" value="1"/>
</dbReference>
<evidence type="ECO:0000256" key="2">
    <source>
        <dbReference type="SAM" id="Phobius"/>
    </source>
</evidence>
<dbReference type="EMBL" id="UOGK01000772">
    <property type="protein sequence ID" value="VAX42871.1"/>
    <property type="molecule type" value="Genomic_DNA"/>
</dbReference>
<accession>A0A3B1DV73</accession>
<evidence type="ECO:0000313" key="3">
    <source>
        <dbReference type="EMBL" id="VAX42871.1"/>
    </source>
</evidence>
<dbReference type="Gene3D" id="1.10.287.470">
    <property type="entry name" value="Helix hairpin bin"/>
    <property type="match status" value="1"/>
</dbReference>
<keyword evidence="2" id="KW-0472">Membrane</keyword>
<dbReference type="AlphaFoldDB" id="A0A3B1DV73"/>
<keyword evidence="2" id="KW-1133">Transmembrane helix</keyword>
<dbReference type="PANTHER" id="PTHR13325">
    <property type="entry name" value="PROTEASE M50 MEMBRANE-BOUND TRANSCRIPTION FACTOR SITE 2 PROTEASE"/>
    <property type="match status" value="1"/>
</dbReference>
<dbReference type="GO" id="GO:0005737">
    <property type="term" value="C:cytoplasm"/>
    <property type="evidence" value="ECO:0007669"/>
    <property type="project" value="TreeGrafter"/>
</dbReference>
<feature type="transmembrane region" description="Helical" evidence="2">
    <location>
        <begin position="256"/>
        <end position="277"/>
    </location>
</feature>
<evidence type="ECO:0008006" key="4">
    <source>
        <dbReference type="Google" id="ProtNLM"/>
    </source>
</evidence>
<evidence type="ECO:0000256" key="1">
    <source>
        <dbReference type="SAM" id="Coils"/>
    </source>
</evidence>
<dbReference type="Pfam" id="PF05402">
    <property type="entry name" value="PqqD"/>
    <property type="match status" value="1"/>
</dbReference>
<proteinExistence type="predicted"/>
<keyword evidence="1" id="KW-0175">Coiled coil</keyword>
<feature type="transmembrane region" description="Helical" evidence="2">
    <location>
        <begin position="428"/>
        <end position="448"/>
    </location>
</feature>
<feature type="transmembrane region" description="Helical" evidence="2">
    <location>
        <begin position="359"/>
        <end position="376"/>
    </location>
</feature>
<feature type="transmembrane region" description="Helical" evidence="2">
    <location>
        <begin position="190"/>
        <end position="209"/>
    </location>
</feature>
<feature type="coiled-coil region" evidence="1">
    <location>
        <begin position="496"/>
        <end position="549"/>
    </location>
</feature>
<name>A0A3B1DV73_9ZZZZ</name>
<keyword evidence="2" id="KW-0812">Transmembrane</keyword>
<sequence length="724" mass="81424">MAERPTFSPFWHRVRAMKPRLRPHVQITRQFYRARRWHVVRDPSSNQFYRLNPIAHEFVGLFDGSRTVEEIWKIVLDRHGDAAPTQGEAIQLISQLYNSNLLAADVSPETEQLLHRGRERVKKKATQQAIGIMYFKIRMFNPDRYLTWIEPILRPVLNKWGFFAWLAFMIYCITQVLPEWDTLASGVDSVLAPANWGWLIVVFVVTKAIHETGHGVICKRYGGQVPEFGFMLLVLFPAPYVDASSAWALPSKWKRISVGAGGMIFELFVAGIAALIWKNSADGTIIRQVAYNAMFTASLSTILFNANPLMRFDGYFILSDLLEVPNLMQRSMKMLQYLWKVHIFRLKNETPPTSSRAEAAILITYGVLAMMYRVFLFISITLMVMGRLFAIGLVLAIWTGVMWFLLPVGKFVHWLATGTNIADCRPRVIATSLATFALGLGVLGLVPVEDHRQAQGVIESVEDTGVFFGTSGFVEVAHVRAGEFVRKGDPILTCSNVQMVARLAEVEAQIAEAQALEQRAMGREQPAAAQIARERLGALYEQRDHLQERIEKLVVRAPRDGRVVGQDPQLLIGRYVEQGTAACQVINPADLRVVALLGQHEVAWPTALSLEDYSAEVRLFSRVQDALPAEVEQVVALQRSLPHASFSAQGGGQIETSQEEQSGMLAKDPQLKMLLRLADTGETQGQWVGMPGERVRLRFTLPSKPLLVQWMDRLHKMVQGKVNI</sequence>
<dbReference type="GO" id="GO:0016020">
    <property type="term" value="C:membrane"/>
    <property type="evidence" value="ECO:0007669"/>
    <property type="project" value="InterPro"/>
</dbReference>
<gene>
    <name evidence="3" type="ORF">MNBD_PLANCTO03-1906</name>
</gene>